<accession>A0A376L4A0</accession>
<reference evidence="7 8" key="1">
    <citation type="submission" date="2018-06" db="EMBL/GenBank/DDBJ databases">
        <authorList>
            <consortium name="Pathogen Informatics"/>
            <person name="Doyle S."/>
        </authorList>
    </citation>
    <scope>NUCLEOTIDE SEQUENCE [LARGE SCALE GENOMIC DNA]</scope>
    <source>
        <strain evidence="7 8">NCTC10418</strain>
    </source>
</reference>
<dbReference type="EMBL" id="UFZQ01000001">
    <property type="protein sequence ID" value="STE89663.1"/>
    <property type="molecule type" value="Genomic_DNA"/>
</dbReference>
<dbReference type="SUPFAM" id="SSF52540">
    <property type="entry name" value="P-loop containing nucleoside triphosphate hydrolases"/>
    <property type="match status" value="1"/>
</dbReference>
<dbReference type="AlphaFoldDB" id="A0A376L4A0"/>
<dbReference type="GO" id="GO:0016787">
    <property type="term" value="F:hydrolase activity"/>
    <property type="evidence" value="ECO:0007669"/>
    <property type="project" value="UniProtKB-KW"/>
</dbReference>
<dbReference type="InterPro" id="IPR014017">
    <property type="entry name" value="DNA_helicase_UvrD-like_C"/>
</dbReference>
<dbReference type="InterPro" id="IPR027417">
    <property type="entry name" value="P-loop_NTPase"/>
</dbReference>
<evidence type="ECO:0000256" key="5">
    <source>
        <dbReference type="ARBA" id="ARBA00034923"/>
    </source>
</evidence>
<feature type="domain" description="UvrD-like helicase C-terminal" evidence="6">
    <location>
        <begin position="1"/>
        <end position="60"/>
    </location>
</feature>
<dbReference type="Proteomes" id="UP000255460">
    <property type="component" value="Unassembled WGS sequence"/>
</dbReference>
<keyword evidence="3 7" id="KW-0347">Helicase</keyword>
<proteinExistence type="predicted"/>
<keyword evidence="4" id="KW-0067">ATP-binding</keyword>
<dbReference type="GO" id="GO:0043138">
    <property type="term" value="F:3'-5' DNA helicase activity"/>
    <property type="evidence" value="ECO:0007669"/>
    <property type="project" value="TreeGrafter"/>
</dbReference>
<gene>
    <name evidence="7" type="primary">uvrD_1</name>
    <name evidence="7" type="ORF">NCTC10418_07418</name>
</gene>
<dbReference type="GO" id="GO:0000725">
    <property type="term" value="P:recombinational repair"/>
    <property type="evidence" value="ECO:0007669"/>
    <property type="project" value="TreeGrafter"/>
</dbReference>
<sequence>MTLHSAKGLEFPQVFIVGMEEGMFPSQMSLDEGGRLEEERRLAYVGVTRAMQKLTLTYAETRRPVW</sequence>
<dbReference type="CDD" id="cd18807">
    <property type="entry name" value="SF1_C_UvrD"/>
    <property type="match status" value="1"/>
</dbReference>
<evidence type="ECO:0000256" key="3">
    <source>
        <dbReference type="ARBA" id="ARBA00022806"/>
    </source>
</evidence>
<evidence type="ECO:0000313" key="7">
    <source>
        <dbReference type="EMBL" id="STE89663.1"/>
    </source>
</evidence>
<dbReference type="Pfam" id="PF13361">
    <property type="entry name" value="UvrD_C"/>
    <property type="match status" value="1"/>
</dbReference>
<dbReference type="GO" id="GO:0005524">
    <property type="term" value="F:ATP binding"/>
    <property type="evidence" value="ECO:0007669"/>
    <property type="project" value="UniProtKB-KW"/>
</dbReference>
<evidence type="ECO:0000256" key="1">
    <source>
        <dbReference type="ARBA" id="ARBA00022741"/>
    </source>
</evidence>
<dbReference type="GO" id="GO:0033202">
    <property type="term" value="C:DNA helicase complex"/>
    <property type="evidence" value="ECO:0007669"/>
    <property type="project" value="TreeGrafter"/>
</dbReference>
<dbReference type="GO" id="GO:0003677">
    <property type="term" value="F:DNA binding"/>
    <property type="evidence" value="ECO:0007669"/>
    <property type="project" value="InterPro"/>
</dbReference>
<protein>
    <recommendedName>
        <fullName evidence="5">DNA 3'-5' helicase II</fullName>
    </recommendedName>
</protein>
<keyword evidence="1" id="KW-0547">Nucleotide-binding</keyword>
<dbReference type="Gene3D" id="3.40.50.300">
    <property type="entry name" value="P-loop containing nucleotide triphosphate hydrolases"/>
    <property type="match status" value="1"/>
</dbReference>
<name>A0A376L4A0_ECOLX</name>
<dbReference type="PANTHER" id="PTHR11070">
    <property type="entry name" value="UVRD / RECB / PCRA DNA HELICASE FAMILY MEMBER"/>
    <property type="match status" value="1"/>
</dbReference>
<dbReference type="PANTHER" id="PTHR11070:SF2">
    <property type="entry name" value="ATP-DEPENDENT DNA HELICASE SRS2"/>
    <property type="match status" value="1"/>
</dbReference>
<evidence type="ECO:0000313" key="8">
    <source>
        <dbReference type="Proteomes" id="UP000255460"/>
    </source>
</evidence>
<keyword evidence="2 7" id="KW-0378">Hydrolase</keyword>
<organism evidence="7 8">
    <name type="scientific">Escherichia coli</name>
    <dbReference type="NCBI Taxonomy" id="562"/>
    <lineage>
        <taxon>Bacteria</taxon>
        <taxon>Pseudomonadati</taxon>
        <taxon>Pseudomonadota</taxon>
        <taxon>Gammaproteobacteria</taxon>
        <taxon>Enterobacterales</taxon>
        <taxon>Enterobacteriaceae</taxon>
        <taxon>Escherichia</taxon>
    </lineage>
</organism>
<evidence type="ECO:0000256" key="2">
    <source>
        <dbReference type="ARBA" id="ARBA00022801"/>
    </source>
</evidence>
<evidence type="ECO:0000256" key="4">
    <source>
        <dbReference type="ARBA" id="ARBA00022840"/>
    </source>
</evidence>
<dbReference type="GO" id="GO:0005829">
    <property type="term" value="C:cytosol"/>
    <property type="evidence" value="ECO:0007669"/>
    <property type="project" value="TreeGrafter"/>
</dbReference>
<dbReference type="InterPro" id="IPR000212">
    <property type="entry name" value="DNA_helicase_UvrD/REP"/>
</dbReference>
<evidence type="ECO:0000259" key="6">
    <source>
        <dbReference type="Pfam" id="PF13361"/>
    </source>
</evidence>